<evidence type="ECO:0008006" key="4">
    <source>
        <dbReference type="Google" id="ProtNLM"/>
    </source>
</evidence>
<reference evidence="3" key="1">
    <citation type="journal article" date="2019" name="Int. J. Syst. Evol. Microbiol.">
        <title>The Global Catalogue of Microorganisms (GCM) 10K type strain sequencing project: providing services to taxonomists for standard genome sequencing and annotation.</title>
        <authorList>
            <consortium name="The Broad Institute Genomics Platform"/>
            <consortium name="The Broad Institute Genome Sequencing Center for Infectious Disease"/>
            <person name="Wu L."/>
            <person name="Ma J."/>
        </authorList>
    </citation>
    <scope>NUCLEOTIDE SEQUENCE [LARGE SCALE GENOMIC DNA]</scope>
    <source>
        <strain evidence="3">CGMCC 4.1621</strain>
    </source>
</reference>
<evidence type="ECO:0000256" key="1">
    <source>
        <dbReference type="SAM" id="Phobius"/>
    </source>
</evidence>
<keyword evidence="3" id="KW-1185">Reference proteome</keyword>
<dbReference type="EMBL" id="JBHSZV010000037">
    <property type="protein sequence ID" value="MFC7063057.1"/>
    <property type="molecule type" value="Genomic_DNA"/>
</dbReference>
<keyword evidence="1" id="KW-0812">Transmembrane</keyword>
<evidence type="ECO:0000313" key="3">
    <source>
        <dbReference type="Proteomes" id="UP001596410"/>
    </source>
</evidence>
<protein>
    <recommendedName>
        <fullName evidence="4">Sporulation protein</fullName>
    </recommendedName>
</protein>
<organism evidence="2 3">
    <name type="scientific">Halobacillus seohaensis</name>
    <dbReference type="NCBI Taxonomy" id="447421"/>
    <lineage>
        <taxon>Bacteria</taxon>
        <taxon>Bacillati</taxon>
        <taxon>Bacillota</taxon>
        <taxon>Bacilli</taxon>
        <taxon>Bacillales</taxon>
        <taxon>Bacillaceae</taxon>
        <taxon>Halobacillus</taxon>
    </lineage>
</organism>
<dbReference type="Proteomes" id="UP001596410">
    <property type="component" value="Unassembled WGS sequence"/>
</dbReference>
<proteinExistence type="predicted"/>
<accession>A0ABW2EL64</accession>
<name>A0ABW2EL64_9BACI</name>
<evidence type="ECO:0000313" key="2">
    <source>
        <dbReference type="EMBL" id="MFC7063057.1"/>
    </source>
</evidence>
<sequence length="120" mass="12904">MSSEKRFGSPVRSIFEKFSNATDVSLIYGDPIEVGSKKVLPVAEAKYHVGGGGGGTDGNEAHPVSYGEGGGGSITVKPLGVYEITEEKTTYKPTYHLNQMAYLAFFITGGLLFFLSKFKK</sequence>
<dbReference type="RefSeq" id="WP_204708788.1">
    <property type="nucleotide sequence ID" value="NZ_JBHSZV010000037.1"/>
</dbReference>
<comment type="caution">
    <text evidence="2">The sequence shown here is derived from an EMBL/GenBank/DDBJ whole genome shotgun (WGS) entry which is preliminary data.</text>
</comment>
<feature type="transmembrane region" description="Helical" evidence="1">
    <location>
        <begin position="100"/>
        <end position="118"/>
    </location>
</feature>
<gene>
    <name evidence="2" type="ORF">ACFQIC_14605</name>
</gene>
<keyword evidence="1" id="KW-0472">Membrane</keyword>
<keyword evidence="1" id="KW-1133">Transmembrane helix</keyword>